<feature type="binding site" evidence="2">
    <location>
        <position position="87"/>
    </location>
    <ligand>
        <name>glutathione</name>
        <dbReference type="ChEBI" id="CHEBI:57925"/>
    </ligand>
</feature>
<evidence type="ECO:0000313" key="6">
    <source>
        <dbReference type="Proteomes" id="UP000006671"/>
    </source>
</evidence>
<feature type="binding site" evidence="2">
    <location>
        <begin position="120"/>
        <end position="123"/>
    </location>
    <ligand>
        <name>glutathione</name>
        <dbReference type="ChEBI" id="CHEBI:57925"/>
    </ligand>
</feature>
<keyword evidence="6" id="KW-1185">Reference proteome</keyword>
<evidence type="ECO:0000313" key="5">
    <source>
        <dbReference type="EMBL" id="EFC38734.1"/>
    </source>
</evidence>
<dbReference type="OMA" id="PWANRAI"/>
<dbReference type="InterPro" id="IPR036249">
    <property type="entry name" value="Thioredoxin-like_sf"/>
</dbReference>
<dbReference type="InterPro" id="IPR047047">
    <property type="entry name" value="GST_Omega-like_C"/>
</dbReference>
<name>D2VWP9_NAEGR</name>
<dbReference type="InterPro" id="IPR016639">
    <property type="entry name" value="GST_Omega/GSH"/>
</dbReference>
<dbReference type="InParanoid" id="D2VWP9"/>
<dbReference type="Proteomes" id="UP000006671">
    <property type="component" value="Unassembled WGS sequence"/>
</dbReference>
<dbReference type="Pfam" id="PF13409">
    <property type="entry name" value="GST_N_2"/>
    <property type="match status" value="1"/>
</dbReference>
<dbReference type="EMBL" id="GG738905">
    <property type="protein sequence ID" value="EFC38734.1"/>
    <property type="molecule type" value="Genomic_DNA"/>
</dbReference>
<dbReference type="PANTHER" id="PTHR32419:SF6">
    <property type="entry name" value="GLUTATHIONE S-TRANSFERASE OMEGA-LIKE 1-RELATED"/>
    <property type="match status" value="1"/>
</dbReference>
<dbReference type="FunCoup" id="D2VWP9">
    <property type="interactions" value="151"/>
</dbReference>
<dbReference type="eggNOG" id="KOG2903">
    <property type="taxonomic scope" value="Eukaryota"/>
</dbReference>
<dbReference type="InterPro" id="IPR010987">
    <property type="entry name" value="Glutathione-S-Trfase_C-like"/>
</dbReference>
<dbReference type="STRING" id="5762.D2VWP9"/>
<dbReference type="VEuPathDB" id="AmoebaDB:NAEGRDRAFT_81499"/>
<dbReference type="InterPro" id="IPR040079">
    <property type="entry name" value="Glutathione_S-Trfase"/>
</dbReference>
<dbReference type="InterPro" id="IPR004045">
    <property type="entry name" value="Glutathione_S-Trfase_N"/>
</dbReference>
<dbReference type="AlphaFoldDB" id="D2VWP9"/>
<dbReference type="SUPFAM" id="SSF52833">
    <property type="entry name" value="Thioredoxin-like"/>
    <property type="match status" value="1"/>
</dbReference>
<feature type="site" description="Lowers pKa of active site Cys" evidence="3">
    <location>
        <position position="293"/>
    </location>
</feature>
<dbReference type="GO" id="GO:0005737">
    <property type="term" value="C:cytoplasm"/>
    <property type="evidence" value="ECO:0007669"/>
    <property type="project" value="TreeGrafter"/>
</dbReference>
<feature type="site" description="Lowers pKa of active site Cys" evidence="3">
    <location>
        <position position="247"/>
    </location>
</feature>
<dbReference type="Gene3D" id="3.40.30.10">
    <property type="entry name" value="Glutaredoxin"/>
    <property type="match status" value="1"/>
</dbReference>
<dbReference type="PANTHER" id="PTHR32419">
    <property type="entry name" value="GLUTATHIONYL-HYDROQUINONE REDUCTASE"/>
    <property type="match status" value="1"/>
</dbReference>
<evidence type="ECO:0000259" key="4">
    <source>
        <dbReference type="PROSITE" id="PS50405"/>
    </source>
</evidence>
<dbReference type="Pfam" id="PF13410">
    <property type="entry name" value="GST_C_2"/>
    <property type="match status" value="1"/>
</dbReference>
<dbReference type="KEGG" id="ngr:NAEGRDRAFT_81499"/>
<evidence type="ECO:0000256" key="3">
    <source>
        <dbReference type="PIRSR" id="PIRSR015753-3"/>
    </source>
</evidence>
<protein>
    <submittedName>
        <fullName evidence="5">Predicted protein</fullName>
    </submittedName>
</protein>
<dbReference type="OrthoDB" id="2309723at2759"/>
<dbReference type="PIRSF" id="PIRSF015753">
    <property type="entry name" value="GST"/>
    <property type="match status" value="1"/>
</dbReference>
<organism evidence="6">
    <name type="scientific">Naegleria gruberi</name>
    <name type="common">Amoeba</name>
    <dbReference type="NCBI Taxonomy" id="5762"/>
    <lineage>
        <taxon>Eukaryota</taxon>
        <taxon>Discoba</taxon>
        <taxon>Heterolobosea</taxon>
        <taxon>Tetramitia</taxon>
        <taxon>Eutetramitia</taxon>
        <taxon>Vahlkampfiidae</taxon>
        <taxon>Naegleria</taxon>
    </lineage>
</organism>
<gene>
    <name evidence="5" type="ORF">NAEGRDRAFT_81499</name>
</gene>
<dbReference type="PROSITE" id="PS50405">
    <property type="entry name" value="GST_CTER"/>
    <property type="match status" value="1"/>
</dbReference>
<sequence length="324" mass="37708">MSNTSPHKIYDFNAEVKNDHGKFVRTASKFREFVGSEQFPLESDRYALILAYACPWCHRTDLVRTLKGLEKIIPVVFVDNFLGEEGWRFGHEGDQDTISGLDAKFLREIYLQSNPNYEGKITVPVLYDKKQHLIVNNESSEIIRMMNDQFNSLATRNQSLDLYPSELRSEIDKVNEWVYPNINDGVYKCGFAQKQQAYEEAFHALFKTLDELENILSSQRFIVKGSKHVTEADLRLLPTLLRFDIVYYTHFKCNLKSLRHGYPNIYNYMKEVYQLDGGILSQTFNVDQTKKHYFGSHRRINGFGIVPLGPDITGYYDTPFHRNL</sequence>
<dbReference type="InterPro" id="IPR036282">
    <property type="entry name" value="Glutathione-S-Trfase_C_sf"/>
</dbReference>
<dbReference type="RefSeq" id="XP_002671478.1">
    <property type="nucleotide sequence ID" value="XM_002671432.1"/>
</dbReference>
<dbReference type="Gene3D" id="1.20.1050.10">
    <property type="match status" value="1"/>
</dbReference>
<feature type="active site" description="Proton donor/acceptor" evidence="1">
    <location>
        <position position="187"/>
    </location>
</feature>
<reference evidence="5 6" key="1">
    <citation type="journal article" date="2010" name="Cell">
        <title>The genome of Naegleria gruberi illuminates early eukaryotic versatility.</title>
        <authorList>
            <person name="Fritz-Laylin L.K."/>
            <person name="Prochnik S.E."/>
            <person name="Ginger M.L."/>
            <person name="Dacks J.B."/>
            <person name="Carpenter M.L."/>
            <person name="Field M.C."/>
            <person name="Kuo A."/>
            <person name="Paredez A."/>
            <person name="Chapman J."/>
            <person name="Pham J."/>
            <person name="Shu S."/>
            <person name="Neupane R."/>
            <person name="Cipriano M."/>
            <person name="Mancuso J."/>
            <person name="Tu H."/>
            <person name="Salamov A."/>
            <person name="Lindquist E."/>
            <person name="Shapiro H."/>
            <person name="Lucas S."/>
            <person name="Grigoriev I.V."/>
            <person name="Cande W.Z."/>
            <person name="Fulton C."/>
            <person name="Rokhsar D.S."/>
            <person name="Dawson S.C."/>
        </authorList>
    </citation>
    <scope>NUCLEOTIDE SEQUENCE [LARGE SCALE GENOMIC DNA]</scope>
    <source>
        <strain evidence="5 6">NEG-M</strain>
    </source>
</reference>
<dbReference type="GO" id="GO:0004364">
    <property type="term" value="F:glutathione transferase activity"/>
    <property type="evidence" value="ECO:0007669"/>
    <property type="project" value="InterPro"/>
</dbReference>
<proteinExistence type="predicted"/>
<dbReference type="SFLD" id="SFLDS00019">
    <property type="entry name" value="Glutathione_Transferase_(cytos"/>
    <property type="match status" value="1"/>
</dbReference>
<feature type="active site" description="Nucleophile" evidence="1">
    <location>
        <position position="54"/>
    </location>
</feature>
<dbReference type="SFLD" id="SFLDG01206">
    <property type="entry name" value="Xi.1"/>
    <property type="match status" value="1"/>
</dbReference>
<dbReference type="CDD" id="cd03190">
    <property type="entry name" value="GST_C_Omega_like"/>
    <property type="match status" value="1"/>
</dbReference>
<dbReference type="GeneID" id="8858369"/>
<feature type="domain" description="GST C-terminal" evidence="4">
    <location>
        <begin position="164"/>
        <end position="293"/>
    </location>
</feature>
<evidence type="ECO:0000256" key="1">
    <source>
        <dbReference type="PIRSR" id="PIRSR015753-1"/>
    </source>
</evidence>
<feature type="binding site" evidence="2">
    <location>
        <begin position="138"/>
        <end position="139"/>
    </location>
    <ligand>
        <name>glutathione</name>
        <dbReference type="ChEBI" id="CHEBI:57925"/>
    </ligand>
</feature>
<dbReference type="SFLD" id="SFLDG01148">
    <property type="entry name" value="Xi_(cytGST)"/>
    <property type="match status" value="1"/>
</dbReference>
<dbReference type="SUPFAM" id="SSF47616">
    <property type="entry name" value="GST C-terminal domain-like"/>
    <property type="match status" value="1"/>
</dbReference>
<evidence type="ECO:0000256" key="2">
    <source>
        <dbReference type="PIRSR" id="PIRSR015753-2"/>
    </source>
</evidence>
<accession>D2VWP9</accession>